<dbReference type="OrthoDB" id="8420087at2"/>
<dbReference type="RefSeq" id="WP_145634914.1">
    <property type="nucleotide sequence ID" value="NZ_VIWP01000002.1"/>
</dbReference>
<feature type="chain" id="PRO_5021908816" evidence="1">
    <location>
        <begin position="23"/>
        <end position="131"/>
    </location>
</feature>
<protein>
    <submittedName>
        <fullName evidence="2">Uncharacterized protein</fullName>
    </submittedName>
</protein>
<organism evidence="2 3">
    <name type="scientific">Neorhizobium alkalisoli</name>
    <dbReference type="NCBI Taxonomy" id="528178"/>
    <lineage>
        <taxon>Bacteria</taxon>
        <taxon>Pseudomonadati</taxon>
        <taxon>Pseudomonadota</taxon>
        <taxon>Alphaproteobacteria</taxon>
        <taxon>Hyphomicrobiales</taxon>
        <taxon>Rhizobiaceae</taxon>
        <taxon>Rhizobium/Agrobacterium group</taxon>
        <taxon>Neorhizobium</taxon>
    </lineage>
</organism>
<dbReference type="AlphaFoldDB" id="A0A561R2Q0"/>
<feature type="signal peptide" evidence="1">
    <location>
        <begin position="1"/>
        <end position="22"/>
    </location>
</feature>
<evidence type="ECO:0000313" key="3">
    <source>
        <dbReference type="Proteomes" id="UP000320653"/>
    </source>
</evidence>
<gene>
    <name evidence="2" type="ORF">FHW37_102535</name>
</gene>
<proteinExistence type="predicted"/>
<accession>A0A561R2Q0</accession>
<keyword evidence="3" id="KW-1185">Reference proteome</keyword>
<dbReference type="EMBL" id="VIWP01000002">
    <property type="protein sequence ID" value="TWF56896.1"/>
    <property type="molecule type" value="Genomic_DNA"/>
</dbReference>
<sequence>MKHALLLAAALASALPVTLVTASPAAAQSPQLEQACMAVAKNFLLIPSIKTGIVQSFPELDPPGARLTYSTREDAKPTDFNNEIDCEFDKASPPFTLLRFCISKTCYGPGEQEPDNRRRYQEVKALMDRHK</sequence>
<dbReference type="Proteomes" id="UP000320653">
    <property type="component" value="Unassembled WGS sequence"/>
</dbReference>
<reference evidence="2 3" key="1">
    <citation type="submission" date="2019-06" db="EMBL/GenBank/DDBJ databases">
        <title>Sorghum-associated microbial communities from plants grown in Nebraska, USA.</title>
        <authorList>
            <person name="Schachtman D."/>
        </authorList>
    </citation>
    <scope>NUCLEOTIDE SEQUENCE [LARGE SCALE GENOMIC DNA]</scope>
    <source>
        <strain evidence="2 3">1225</strain>
    </source>
</reference>
<keyword evidence="1" id="KW-0732">Signal</keyword>
<evidence type="ECO:0000256" key="1">
    <source>
        <dbReference type="SAM" id="SignalP"/>
    </source>
</evidence>
<evidence type="ECO:0000313" key="2">
    <source>
        <dbReference type="EMBL" id="TWF56896.1"/>
    </source>
</evidence>
<name>A0A561R2Q0_9HYPH</name>
<comment type="caution">
    <text evidence="2">The sequence shown here is derived from an EMBL/GenBank/DDBJ whole genome shotgun (WGS) entry which is preliminary data.</text>
</comment>